<feature type="region of interest" description="Disordered" evidence="6">
    <location>
        <begin position="297"/>
        <end position="318"/>
    </location>
</feature>
<dbReference type="OMA" id="YGSINDH"/>
<dbReference type="VEuPathDB" id="TrichDB:TVAG_227150"/>
<evidence type="ECO:0000256" key="1">
    <source>
        <dbReference type="ARBA" id="ARBA00012513"/>
    </source>
</evidence>
<reference evidence="8" key="1">
    <citation type="submission" date="2006-10" db="EMBL/GenBank/DDBJ databases">
        <authorList>
            <person name="Amadeo P."/>
            <person name="Zhao Q."/>
            <person name="Wortman J."/>
            <person name="Fraser-Liggett C."/>
            <person name="Carlton J."/>
        </authorList>
    </citation>
    <scope>NUCLEOTIDE SEQUENCE</scope>
    <source>
        <strain evidence="8">G3</strain>
    </source>
</reference>
<dbReference type="AlphaFoldDB" id="A2FFV9"/>
<evidence type="ECO:0000256" key="5">
    <source>
        <dbReference type="RuleBase" id="RU000304"/>
    </source>
</evidence>
<dbReference type="Proteomes" id="UP000001542">
    <property type="component" value="Unassembled WGS sequence"/>
</dbReference>
<dbReference type="OrthoDB" id="5800476at2759"/>
<feature type="domain" description="Protein kinase" evidence="7">
    <location>
        <begin position="1"/>
        <end position="262"/>
    </location>
</feature>
<dbReference type="InterPro" id="IPR017441">
    <property type="entry name" value="Protein_kinase_ATP_BS"/>
</dbReference>
<dbReference type="EMBL" id="DS113769">
    <property type="protein sequence ID" value="EAX96220.1"/>
    <property type="molecule type" value="Genomic_DNA"/>
</dbReference>
<proteinExistence type="inferred from homology"/>
<evidence type="ECO:0000256" key="3">
    <source>
        <dbReference type="ARBA" id="ARBA00022840"/>
    </source>
</evidence>
<dbReference type="InterPro" id="IPR050235">
    <property type="entry name" value="CK1_Ser-Thr_kinase"/>
</dbReference>
<dbReference type="STRING" id="5722.A2FFV9"/>
<protein>
    <recommendedName>
        <fullName evidence="1">non-specific serine/threonine protein kinase</fullName>
        <ecNumber evidence="1">2.7.11.1</ecNumber>
    </recommendedName>
</protein>
<reference evidence="8" key="2">
    <citation type="journal article" date="2007" name="Science">
        <title>Draft genome sequence of the sexually transmitted pathogen Trichomonas vaginalis.</title>
        <authorList>
            <person name="Carlton J.M."/>
            <person name="Hirt R.P."/>
            <person name="Silva J.C."/>
            <person name="Delcher A.L."/>
            <person name="Schatz M."/>
            <person name="Zhao Q."/>
            <person name="Wortman J.R."/>
            <person name="Bidwell S.L."/>
            <person name="Alsmark U.C.M."/>
            <person name="Besteiro S."/>
            <person name="Sicheritz-Ponten T."/>
            <person name="Noel C.J."/>
            <person name="Dacks J.B."/>
            <person name="Foster P.G."/>
            <person name="Simillion C."/>
            <person name="Van de Peer Y."/>
            <person name="Miranda-Saavedra D."/>
            <person name="Barton G.J."/>
            <person name="Westrop G.D."/>
            <person name="Mueller S."/>
            <person name="Dessi D."/>
            <person name="Fiori P.L."/>
            <person name="Ren Q."/>
            <person name="Paulsen I."/>
            <person name="Zhang H."/>
            <person name="Bastida-Corcuera F.D."/>
            <person name="Simoes-Barbosa A."/>
            <person name="Brown M.T."/>
            <person name="Hayes R.D."/>
            <person name="Mukherjee M."/>
            <person name="Okumura C.Y."/>
            <person name="Schneider R."/>
            <person name="Smith A.J."/>
            <person name="Vanacova S."/>
            <person name="Villalvazo M."/>
            <person name="Haas B.J."/>
            <person name="Pertea M."/>
            <person name="Feldblyum T.V."/>
            <person name="Utterback T.R."/>
            <person name="Shu C.L."/>
            <person name="Osoegawa K."/>
            <person name="de Jong P.J."/>
            <person name="Hrdy I."/>
            <person name="Horvathova L."/>
            <person name="Zubacova Z."/>
            <person name="Dolezal P."/>
            <person name="Malik S.B."/>
            <person name="Logsdon J.M. Jr."/>
            <person name="Henze K."/>
            <person name="Gupta A."/>
            <person name="Wang C.C."/>
            <person name="Dunne R.L."/>
            <person name="Upcroft J.A."/>
            <person name="Upcroft P."/>
            <person name="White O."/>
            <person name="Salzberg S.L."/>
            <person name="Tang P."/>
            <person name="Chiu C.-H."/>
            <person name="Lee Y.-S."/>
            <person name="Embley T.M."/>
            <person name="Coombs G.H."/>
            <person name="Mottram J.C."/>
            <person name="Tachezy J."/>
            <person name="Fraser-Liggett C.M."/>
            <person name="Johnson P.J."/>
        </authorList>
    </citation>
    <scope>NUCLEOTIDE SEQUENCE [LARGE SCALE GENOMIC DNA]</scope>
    <source>
        <strain evidence="8">G3</strain>
    </source>
</reference>
<feature type="binding site" evidence="4">
    <location>
        <position position="30"/>
    </location>
    <ligand>
        <name>ATP</name>
        <dbReference type="ChEBI" id="CHEBI:30616"/>
    </ligand>
</feature>
<dbReference type="InterPro" id="IPR008271">
    <property type="entry name" value="Ser/Thr_kinase_AS"/>
</dbReference>
<sequence>MKVGERIGGGSYGNIFYAYNTANKKELALKIESEKTKRSQIFNEYRALKCLAGYVGIPKVYFETCYGNQNAFTMELLGDSLEKLFERCGRKFSLKTVLMLADQMIKCVQYIHTKSFIHRDIKPENFTIGTGPNSNVIYIIDFGLAKRYINGQTLTHIPYREGRSFTGTTRYGSINDHLDIEQSRRDDMESLAYTLIYFLKGFLPWHGCKRETFQIKLSTSVEELCEGLPVEFSIFLQDMRKLDFEEEPNYSKYLQLFRSLFLNSGFVYDDVYDWTLLPEEPPRPHFKQDVFNSKISNDDSSDSIIKTKQPHREKSAGTSRLSLISLPTQNVLAQSGIFLTKKPPKRLSLETNQTLPSLFNK</sequence>
<evidence type="ECO:0000313" key="9">
    <source>
        <dbReference type="Proteomes" id="UP000001542"/>
    </source>
</evidence>
<dbReference type="GO" id="GO:0007165">
    <property type="term" value="P:signal transduction"/>
    <property type="evidence" value="ECO:0000318"/>
    <property type="project" value="GO_Central"/>
</dbReference>
<dbReference type="InParanoid" id="A2FFV9"/>
<dbReference type="eggNOG" id="KOG1164">
    <property type="taxonomic scope" value="Eukaryota"/>
</dbReference>
<dbReference type="CDD" id="cd14016">
    <property type="entry name" value="STKc_CK1"/>
    <property type="match status" value="1"/>
</dbReference>
<evidence type="ECO:0000256" key="2">
    <source>
        <dbReference type="ARBA" id="ARBA00022741"/>
    </source>
</evidence>
<dbReference type="VEuPathDB" id="TrichDB:TVAGG3_0803060"/>
<evidence type="ECO:0000256" key="4">
    <source>
        <dbReference type="PROSITE-ProRule" id="PRU10141"/>
    </source>
</evidence>
<dbReference type="RefSeq" id="XP_001309150.1">
    <property type="nucleotide sequence ID" value="XM_001309149.1"/>
</dbReference>
<dbReference type="GO" id="GO:0005634">
    <property type="term" value="C:nucleus"/>
    <property type="evidence" value="ECO:0000318"/>
    <property type="project" value="GO_Central"/>
</dbReference>
<dbReference type="InterPro" id="IPR011009">
    <property type="entry name" value="Kinase-like_dom_sf"/>
</dbReference>
<dbReference type="GO" id="GO:0005737">
    <property type="term" value="C:cytoplasm"/>
    <property type="evidence" value="ECO:0000318"/>
    <property type="project" value="GO_Central"/>
</dbReference>
<keyword evidence="2 4" id="KW-0547">Nucleotide-binding</keyword>
<organism evidence="8 9">
    <name type="scientific">Trichomonas vaginalis (strain ATCC PRA-98 / G3)</name>
    <dbReference type="NCBI Taxonomy" id="412133"/>
    <lineage>
        <taxon>Eukaryota</taxon>
        <taxon>Metamonada</taxon>
        <taxon>Parabasalia</taxon>
        <taxon>Trichomonadida</taxon>
        <taxon>Trichomonadidae</taxon>
        <taxon>Trichomonas</taxon>
    </lineage>
</organism>
<dbReference type="FunFam" id="1.10.510.10:FF:000596">
    <property type="entry name" value="CK1 family protein kinase"/>
    <property type="match status" value="1"/>
</dbReference>
<keyword evidence="5" id="KW-0723">Serine/threonine-protein kinase</keyword>
<gene>
    <name evidence="8" type="ORF">TVAG_227150</name>
</gene>
<keyword evidence="3 4" id="KW-0067">ATP-binding</keyword>
<dbReference type="SMART" id="SM00220">
    <property type="entry name" value="S_TKc"/>
    <property type="match status" value="1"/>
</dbReference>
<keyword evidence="9" id="KW-1185">Reference proteome</keyword>
<dbReference type="KEGG" id="tva:4753988"/>
<dbReference type="GO" id="GO:0006897">
    <property type="term" value="P:endocytosis"/>
    <property type="evidence" value="ECO:0000318"/>
    <property type="project" value="GO_Central"/>
</dbReference>
<dbReference type="GO" id="GO:0004674">
    <property type="term" value="F:protein serine/threonine kinase activity"/>
    <property type="evidence" value="ECO:0000318"/>
    <property type="project" value="GO_Central"/>
</dbReference>
<dbReference type="Pfam" id="PF00069">
    <property type="entry name" value="Pkinase"/>
    <property type="match status" value="1"/>
</dbReference>
<evidence type="ECO:0000313" key="8">
    <source>
        <dbReference type="EMBL" id="EAX96220.1"/>
    </source>
</evidence>
<accession>A2FFV9</accession>
<dbReference type="SMR" id="A2FFV9"/>
<dbReference type="Gene3D" id="1.10.510.10">
    <property type="entry name" value="Transferase(Phosphotransferase) domain 1"/>
    <property type="match status" value="1"/>
</dbReference>
<keyword evidence="8" id="KW-0418">Kinase</keyword>
<dbReference type="SUPFAM" id="SSF56112">
    <property type="entry name" value="Protein kinase-like (PK-like)"/>
    <property type="match status" value="1"/>
</dbReference>
<dbReference type="InterPro" id="IPR000719">
    <property type="entry name" value="Prot_kinase_dom"/>
</dbReference>
<dbReference type="GO" id="GO:0005524">
    <property type="term" value="F:ATP binding"/>
    <property type="evidence" value="ECO:0007669"/>
    <property type="project" value="UniProtKB-UniRule"/>
</dbReference>
<dbReference type="PROSITE" id="PS00108">
    <property type="entry name" value="PROTEIN_KINASE_ST"/>
    <property type="match status" value="1"/>
</dbReference>
<dbReference type="PANTHER" id="PTHR11909">
    <property type="entry name" value="CASEIN KINASE-RELATED"/>
    <property type="match status" value="1"/>
</dbReference>
<dbReference type="PROSITE" id="PS00107">
    <property type="entry name" value="PROTEIN_KINASE_ATP"/>
    <property type="match status" value="1"/>
</dbReference>
<dbReference type="EC" id="2.7.11.1" evidence="1"/>
<dbReference type="PROSITE" id="PS50011">
    <property type="entry name" value="PROTEIN_KINASE_DOM"/>
    <property type="match status" value="1"/>
</dbReference>
<comment type="similarity">
    <text evidence="5">Belongs to the protein kinase superfamily.</text>
</comment>
<evidence type="ECO:0000256" key="6">
    <source>
        <dbReference type="SAM" id="MobiDB-lite"/>
    </source>
</evidence>
<keyword evidence="8" id="KW-0808">Transferase</keyword>
<evidence type="ECO:0000259" key="7">
    <source>
        <dbReference type="PROSITE" id="PS50011"/>
    </source>
</evidence>
<name>A2FFV9_TRIV3</name>